<reference evidence="1 2" key="1">
    <citation type="submission" date="2014-01" db="EMBL/GenBank/DDBJ databases">
        <title>Full genme sequencing of cellulolytic bacterium Gynuella sunshinyii YC6258T gen. nov., sp. nov.</title>
        <authorList>
            <person name="Khan H."/>
            <person name="Chung E.J."/>
            <person name="Chung Y.R."/>
        </authorList>
    </citation>
    <scope>NUCLEOTIDE SEQUENCE [LARGE SCALE GENOMIC DNA]</scope>
    <source>
        <strain evidence="1 2">YC6258</strain>
    </source>
</reference>
<dbReference type="EMBL" id="CP007142">
    <property type="protein sequence ID" value="AJQ94640.1"/>
    <property type="molecule type" value="Genomic_DNA"/>
</dbReference>
<dbReference type="AlphaFoldDB" id="A0A0C5V5B5"/>
<evidence type="ECO:0000313" key="2">
    <source>
        <dbReference type="Proteomes" id="UP000032266"/>
    </source>
</evidence>
<name>A0A0C5V5B5_9GAMM</name>
<accession>A0A0C5V5B5</accession>
<keyword evidence="2" id="KW-1185">Reference proteome</keyword>
<organism evidence="1 2">
    <name type="scientific">Gynuella sunshinyii YC6258</name>
    <dbReference type="NCBI Taxonomy" id="1445510"/>
    <lineage>
        <taxon>Bacteria</taxon>
        <taxon>Pseudomonadati</taxon>
        <taxon>Pseudomonadota</taxon>
        <taxon>Gammaproteobacteria</taxon>
        <taxon>Oceanospirillales</taxon>
        <taxon>Saccharospirillaceae</taxon>
        <taxon>Gynuella</taxon>
    </lineage>
</organism>
<evidence type="ECO:0000313" key="1">
    <source>
        <dbReference type="EMBL" id="AJQ94640.1"/>
    </source>
</evidence>
<dbReference type="STRING" id="1445510.YC6258_02602"/>
<dbReference type="KEGG" id="gsn:YC6258_02602"/>
<dbReference type="Proteomes" id="UP000032266">
    <property type="component" value="Chromosome"/>
</dbReference>
<sequence>MESPLVSTGELSTSAFDNITKADQTDKIISIVSFSLRSI</sequence>
<gene>
    <name evidence="1" type="ORF">YC6258_02602</name>
</gene>
<protein>
    <submittedName>
        <fullName evidence="1">Uncharacterized protein</fullName>
    </submittedName>
</protein>
<dbReference type="HOGENOM" id="CLU_3310518_0_0_6"/>
<proteinExistence type="predicted"/>